<evidence type="ECO:0000313" key="1">
    <source>
        <dbReference type="EMBL" id="ESO87867.1"/>
    </source>
</evidence>
<sequence length="229" mass="26603">MDEICDVLKEYTELESSNIIDLFKEYSKRNKDKTEVNSKLKKMKCTKLMAFDANEIAKAGGRSIRILDGIVYEENFKTPPYRDYILILRDLRNKYKREDGFYKPEIYYTDTDNLYISSSNWDKLNEAGLVSENDYCKGKNDYGDGGIIYGLYLAPKVKYYIILTSGGILKDKKTFKGYSNDKISVEDYIQLASGHDLTNEFKKRWENSFTNGIVIPKDDDKQKKVLEVI</sequence>
<name>V3ZU40_LOTGI</name>
<dbReference type="HOGENOM" id="CLU_010254_1_2_1"/>
<dbReference type="InterPro" id="IPR043502">
    <property type="entry name" value="DNA/RNA_pol_sf"/>
</dbReference>
<protein>
    <recommendedName>
        <fullName evidence="3">DNA-directed DNA polymerase</fullName>
    </recommendedName>
</protein>
<proteinExistence type="predicted"/>
<dbReference type="KEGG" id="lgi:LOTGIDRAFT_166168"/>
<evidence type="ECO:0000313" key="2">
    <source>
        <dbReference type="Proteomes" id="UP000030746"/>
    </source>
</evidence>
<keyword evidence="2" id="KW-1185">Reference proteome</keyword>
<gene>
    <name evidence="1" type="ORF">LOTGIDRAFT_166168</name>
</gene>
<evidence type="ECO:0008006" key="3">
    <source>
        <dbReference type="Google" id="ProtNLM"/>
    </source>
</evidence>
<dbReference type="RefSeq" id="XP_009061470.1">
    <property type="nucleotide sequence ID" value="XM_009063222.1"/>
</dbReference>
<dbReference type="EMBL" id="KB202823">
    <property type="protein sequence ID" value="ESO87867.1"/>
    <property type="molecule type" value="Genomic_DNA"/>
</dbReference>
<dbReference type="Proteomes" id="UP000030746">
    <property type="component" value="Unassembled WGS sequence"/>
</dbReference>
<reference evidence="1 2" key="1">
    <citation type="journal article" date="2013" name="Nature">
        <title>Insights into bilaterian evolution from three spiralian genomes.</title>
        <authorList>
            <person name="Simakov O."/>
            <person name="Marletaz F."/>
            <person name="Cho S.J."/>
            <person name="Edsinger-Gonzales E."/>
            <person name="Havlak P."/>
            <person name="Hellsten U."/>
            <person name="Kuo D.H."/>
            <person name="Larsson T."/>
            <person name="Lv J."/>
            <person name="Arendt D."/>
            <person name="Savage R."/>
            <person name="Osoegawa K."/>
            <person name="de Jong P."/>
            <person name="Grimwood J."/>
            <person name="Chapman J.A."/>
            <person name="Shapiro H."/>
            <person name="Aerts A."/>
            <person name="Otillar R.P."/>
            <person name="Terry A.Y."/>
            <person name="Boore J.L."/>
            <person name="Grigoriev I.V."/>
            <person name="Lindberg D.R."/>
            <person name="Seaver E.C."/>
            <person name="Weisblat D.A."/>
            <person name="Putnam N.H."/>
            <person name="Rokhsar D.S."/>
        </authorList>
    </citation>
    <scope>NUCLEOTIDE SEQUENCE [LARGE SCALE GENOMIC DNA]</scope>
</reference>
<dbReference type="SUPFAM" id="SSF56672">
    <property type="entry name" value="DNA/RNA polymerases"/>
    <property type="match status" value="1"/>
</dbReference>
<accession>V3ZU40</accession>
<organism evidence="1 2">
    <name type="scientific">Lottia gigantea</name>
    <name type="common">Giant owl limpet</name>
    <dbReference type="NCBI Taxonomy" id="225164"/>
    <lineage>
        <taxon>Eukaryota</taxon>
        <taxon>Metazoa</taxon>
        <taxon>Spiralia</taxon>
        <taxon>Lophotrochozoa</taxon>
        <taxon>Mollusca</taxon>
        <taxon>Gastropoda</taxon>
        <taxon>Patellogastropoda</taxon>
        <taxon>Lottioidea</taxon>
        <taxon>Lottiidae</taxon>
        <taxon>Lottia</taxon>
    </lineage>
</organism>
<dbReference type="GeneID" id="20240273"/>
<dbReference type="AlphaFoldDB" id="V3ZU40"/>
<dbReference type="CTD" id="20240273"/>